<protein>
    <recommendedName>
        <fullName evidence="1">DUF362 domain-containing protein</fullName>
    </recommendedName>
</protein>
<evidence type="ECO:0000313" key="3">
    <source>
        <dbReference type="Proteomes" id="UP000218615"/>
    </source>
</evidence>
<dbReference type="AlphaFoldDB" id="A0A284VRX7"/>
<reference evidence="3" key="1">
    <citation type="submission" date="2017-06" db="EMBL/GenBank/DDBJ databases">
        <authorList>
            <person name="Cremers G."/>
        </authorList>
    </citation>
    <scope>NUCLEOTIDE SEQUENCE [LARGE SCALE GENOMIC DNA]</scope>
</reference>
<proteinExistence type="predicted"/>
<keyword evidence="3" id="KW-1185">Reference proteome</keyword>
<dbReference type="PROSITE" id="PS51257">
    <property type="entry name" value="PROKAR_LIPOPROTEIN"/>
    <property type="match status" value="1"/>
</dbReference>
<name>A0A284VRX7_9EURY</name>
<dbReference type="InterPro" id="IPR007160">
    <property type="entry name" value="DUF362"/>
</dbReference>
<dbReference type="OrthoDB" id="130480at2157"/>
<accession>A0A284VRX7</accession>
<dbReference type="RefSeq" id="WP_096206585.1">
    <property type="nucleotide sequence ID" value="NZ_FZMP01000203.1"/>
</dbReference>
<gene>
    <name evidence="2" type="ORF">MNV_560005</name>
</gene>
<dbReference type="Pfam" id="PF04015">
    <property type="entry name" value="DUF362"/>
    <property type="match status" value="1"/>
</dbReference>
<organism evidence="2 3">
    <name type="scientific">Candidatus Methanoperedens nitratireducens</name>
    <dbReference type="NCBI Taxonomy" id="1392998"/>
    <lineage>
        <taxon>Archaea</taxon>
        <taxon>Methanobacteriati</taxon>
        <taxon>Methanobacteriota</taxon>
        <taxon>Stenosarchaea group</taxon>
        <taxon>Methanomicrobia</taxon>
        <taxon>Methanosarcinales</taxon>
        <taxon>ANME-2 cluster</taxon>
        <taxon>Candidatus Methanoperedentaceae</taxon>
        <taxon>Candidatus Methanoperedens</taxon>
    </lineage>
</organism>
<evidence type="ECO:0000259" key="1">
    <source>
        <dbReference type="Pfam" id="PF04015"/>
    </source>
</evidence>
<dbReference type="Proteomes" id="UP000218615">
    <property type="component" value="Unassembled WGS sequence"/>
</dbReference>
<feature type="domain" description="DUF362" evidence="1">
    <location>
        <begin position="78"/>
        <end position="281"/>
    </location>
</feature>
<evidence type="ECO:0000313" key="2">
    <source>
        <dbReference type="EMBL" id="SNQ61959.1"/>
    </source>
</evidence>
<dbReference type="EMBL" id="FZMP01000203">
    <property type="protein sequence ID" value="SNQ61959.1"/>
    <property type="molecule type" value="Genomic_DNA"/>
</dbReference>
<sequence length="342" mass="37011">MVSRRELLGWLAALFLSAVSGCLYKKEIGEKEAARGESPVESAIKSKVYVIKTGDRKRGVKELFEHFGSENLSGKKAAVKANYNSADPFPASTHIDTLSAIVDELKGRGARVVMAERSGMGDTKEVLEAMGVMELAKERGFDVVILDELKGSEWIGEAPDKSRWKRGFLFPKLFKEADAVVQTCCLKTHRFGGNFTMSLKNSVGMVAAYGPDDGYGYMSELHSSRYQRQMIAEINTAYKPGFVIMDGIQGFSKGGPEAGTLIEPGIIIAGNDRVAIDAVGVAVLRIYGTTGDVSKGNVFEQEQIARAAELGIGASGAEDIEIIPVNDEAQDICSRIRESLGR</sequence>